<evidence type="ECO:0000313" key="1">
    <source>
        <dbReference type="EMBL" id="KAK3767469.1"/>
    </source>
</evidence>
<dbReference type="AlphaFoldDB" id="A0AAE0ZDJ8"/>
<proteinExistence type="predicted"/>
<comment type="caution">
    <text evidence="1">The sequence shown here is derived from an EMBL/GenBank/DDBJ whole genome shotgun (WGS) entry which is preliminary data.</text>
</comment>
<keyword evidence="2" id="KW-1185">Reference proteome</keyword>
<sequence length="92" mass="9699">MGLADSGVISDLTAVTADGAGSVEGSTQSLLVGSKSKYRHRFIASSRIIPIKVLPGLILTGSSDSSERETVKRLKVREAVVERGKEDGKRAT</sequence>
<dbReference type="Proteomes" id="UP001283361">
    <property type="component" value="Unassembled WGS sequence"/>
</dbReference>
<organism evidence="1 2">
    <name type="scientific">Elysia crispata</name>
    <name type="common">lettuce slug</name>
    <dbReference type="NCBI Taxonomy" id="231223"/>
    <lineage>
        <taxon>Eukaryota</taxon>
        <taxon>Metazoa</taxon>
        <taxon>Spiralia</taxon>
        <taxon>Lophotrochozoa</taxon>
        <taxon>Mollusca</taxon>
        <taxon>Gastropoda</taxon>
        <taxon>Heterobranchia</taxon>
        <taxon>Euthyneura</taxon>
        <taxon>Panpulmonata</taxon>
        <taxon>Sacoglossa</taxon>
        <taxon>Placobranchoidea</taxon>
        <taxon>Plakobranchidae</taxon>
        <taxon>Elysia</taxon>
    </lineage>
</organism>
<name>A0AAE0ZDJ8_9GAST</name>
<accession>A0AAE0ZDJ8</accession>
<protein>
    <submittedName>
        <fullName evidence="1">Uncharacterized protein</fullName>
    </submittedName>
</protein>
<evidence type="ECO:0000313" key="2">
    <source>
        <dbReference type="Proteomes" id="UP001283361"/>
    </source>
</evidence>
<reference evidence="1" key="1">
    <citation type="journal article" date="2023" name="G3 (Bethesda)">
        <title>A reference genome for the long-term kleptoplast-retaining sea slug Elysia crispata morphotype clarki.</title>
        <authorList>
            <person name="Eastman K.E."/>
            <person name="Pendleton A.L."/>
            <person name="Shaikh M.A."/>
            <person name="Suttiyut T."/>
            <person name="Ogas R."/>
            <person name="Tomko P."/>
            <person name="Gavelis G."/>
            <person name="Widhalm J.R."/>
            <person name="Wisecaver J.H."/>
        </authorList>
    </citation>
    <scope>NUCLEOTIDE SEQUENCE</scope>
    <source>
        <strain evidence="1">ECLA1</strain>
    </source>
</reference>
<gene>
    <name evidence="1" type="ORF">RRG08_059039</name>
</gene>
<dbReference type="EMBL" id="JAWDGP010004147">
    <property type="protein sequence ID" value="KAK3767469.1"/>
    <property type="molecule type" value="Genomic_DNA"/>
</dbReference>